<feature type="transmembrane region" description="Helical" evidence="9">
    <location>
        <begin position="186"/>
        <end position="211"/>
    </location>
</feature>
<dbReference type="PANTHER" id="PTHR38438">
    <property type="entry name" value="RIBOFLAVIN TRANSPORTER RIBU"/>
    <property type="match status" value="1"/>
</dbReference>
<comment type="caution">
    <text evidence="10">The sequence shown here is derived from an EMBL/GenBank/DDBJ whole genome shotgun (WGS) entry which is preliminary data.</text>
</comment>
<keyword evidence="6 9" id="KW-1133">Transmembrane helix</keyword>
<dbReference type="GO" id="GO:0005886">
    <property type="term" value="C:plasma membrane"/>
    <property type="evidence" value="ECO:0007669"/>
    <property type="project" value="UniProtKB-SubCell"/>
</dbReference>
<dbReference type="Gene3D" id="1.10.1760.20">
    <property type="match status" value="1"/>
</dbReference>
<proteinExistence type="inferred from homology"/>
<dbReference type="RefSeq" id="WP_056984974.1">
    <property type="nucleotide sequence ID" value="NZ_JQBQ01000003.1"/>
</dbReference>
<evidence type="ECO:0000256" key="3">
    <source>
        <dbReference type="ARBA" id="ARBA00022448"/>
    </source>
</evidence>
<keyword evidence="4 8" id="KW-1003">Cell membrane</keyword>
<organism evidence="10 11">
    <name type="scientific">Lactobacillus amylovorus subsp. animalium DSM 16698</name>
    <dbReference type="NCBI Taxonomy" id="695563"/>
    <lineage>
        <taxon>Bacteria</taxon>
        <taxon>Bacillati</taxon>
        <taxon>Bacillota</taxon>
        <taxon>Bacilli</taxon>
        <taxon>Lactobacillales</taxon>
        <taxon>Lactobacillaceae</taxon>
        <taxon>Lactobacillus</taxon>
        <taxon>Lactobacillus amylovorus subsp. animalium</taxon>
    </lineage>
</organism>
<gene>
    <name evidence="10" type="ORF">IV44_GL000907</name>
</gene>
<comment type="subcellular location">
    <subcellularLocation>
        <location evidence="1">Cell membrane</location>
        <topology evidence="1">Multi-pass membrane protein</topology>
    </subcellularLocation>
</comment>
<evidence type="ECO:0000256" key="2">
    <source>
        <dbReference type="ARBA" id="ARBA00005540"/>
    </source>
</evidence>
<dbReference type="EMBL" id="JQBQ01000003">
    <property type="protein sequence ID" value="KRN92858.1"/>
    <property type="molecule type" value="Genomic_DNA"/>
</dbReference>
<dbReference type="AlphaFoldDB" id="A0A0R2L172"/>
<evidence type="ECO:0000256" key="8">
    <source>
        <dbReference type="PIRNR" id="PIRNR037778"/>
    </source>
</evidence>
<dbReference type="PATRIC" id="fig|695563.3.peg.959"/>
<dbReference type="Proteomes" id="UP000051529">
    <property type="component" value="Unassembled WGS sequence"/>
</dbReference>
<keyword evidence="5 9" id="KW-0812">Transmembrane</keyword>
<dbReference type="InterPro" id="IPR025720">
    <property type="entry name" value="RibU"/>
</dbReference>
<feature type="transmembrane region" description="Helical" evidence="9">
    <location>
        <begin position="48"/>
        <end position="72"/>
    </location>
</feature>
<reference evidence="10 11" key="1">
    <citation type="journal article" date="2015" name="Genome Announc.">
        <title>Expanding the biotechnology potential of lactobacilli through comparative genomics of 213 strains and associated genera.</title>
        <authorList>
            <person name="Sun Z."/>
            <person name="Harris H.M."/>
            <person name="McCann A."/>
            <person name="Guo C."/>
            <person name="Argimon S."/>
            <person name="Zhang W."/>
            <person name="Yang X."/>
            <person name="Jeffery I.B."/>
            <person name="Cooney J.C."/>
            <person name="Kagawa T.F."/>
            <person name="Liu W."/>
            <person name="Song Y."/>
            <person name="Salvetti E."/>
            <person name="Wrobel A."/>
            <person name="Rasinkangas P."/>
            <person name="Parkhill J."/>
            <person name="Rea M.C."/>
            <person name="O'Sullivan O."/>
            <person name="Ritari J."/>
            <person name="Douillard F.P."/>
            <person name="Paul Ross R."/>
            <person name="Yang R."/>
            <person name="Briner A.E."/>
            <person name="Felis G.E."/>
            <person name="de Vos W.M."/>
            <person name="Barrangou R."/>
            <person name="Klaenhammer T.R."/>
            <person name="Caufield P.W."/>
            <person name="Cui Y."/>
            <person name="Zhang H."/>
            <person name="O'Toole P.W."/>
        </authorList>
    </citation>
    <scope>NUCLEOTIDE SEQUENCE [LARGE SCALE GENOMIC DNA]</scope>
    <source>
        <strain evidence="10 11">DSM 16698</strain>
    </source>
</reference>
<dbReference type="PIRSF" id="PIRSF037778">
    <property type="entry name" value="UCP037778_transp_RibU"/>
    <property type="match status" value="1"/>
</dbReference>
<evidence type="ECO:0000256" key="4">
    <source>
        <dbReference type="ARBA" id="ARBA00022475"/>
    </source>
</evidence>
<sequence length="229" mass="25059">MDKARTKSGNLTNVVAYALIGCIAFVVMKFEFPIMPGVGFLKFDFSDVIITIGMFIFGAVPGIIIAVIRMILSLIFSGFALPSVIGEIAAFLASMSFSLPFYFFSRKVTPESRKTLRGHLMPVVGLVIGVLAMTCILAVANAFVLTPVYAITAVPNLPAINGYGALYHFTEKVYLGQLLHLPSMKAYIFSIIVPFNLLKGVINSVAVYLLFEATITTIKPFVRKRFNLN</sequence>
<comment type="function">
    <text evidence="8">Probably a riboflavin-binding protein that interacts with the energy-coupling factor (ECF) ABC-transporter complex.</text>
</comment>
<evidence type="ECO:0000256" key="6">
    <source>
        <dbReference type="ARBA" id="ARBA00022989"/>
    </source>
</evidence>
<dbReference type="PANTHER" id="PTHR38438:SF1">
    <property type="entry name" value="RIBOFLAVIN TRANSPORTER RIBU"/>
    <property type="match status" value="1"/>
</dbReference>
<dbReference type="Pfam" id="PF12822">
    <property type="entry name" value="ECF_trnsprt"/>
    <property type="match status" value="1"/>
</dbReference>
<keyword evidence="3 8" id="KW-0813">Transport</keyword>
<protein>
    <recommendedName>
        <fullName evidence="8">Riboflavin transporter</fullName>
    </recommendedName>
</protein>
<feature type="transmembrane region" description="Helical" evidence="9">
    <location>
        <begin position="12"/>
        <end position="28"/>
    </location>
</feature>
<dbReference type="InterPro" id="IPR024529">
    <property type="entry name" value="ECF_trnsprt_substrate-spec"/>
</dbReference>
<feature type="transmembrane region" description="Helical" evidence="9">
    <location>
        <begin position="148"/>
        <end position="166"/>
    </location>
</feature>
<evidence type="ECO:0000313" key="11">
    <source>
        <dbReference type="Proteomes" id="UP000051529"/>
    </source>
</evidence>
<comment type="similarity">
    <text evidence="2 8">Belongs to the prokaryotic riboflavin transporter (P-RFT) (TC 2.A.87) family.</text>
</comment>
<name>A0A0R2L172_LACAM</name>
<keyword evidence="7 8" id="KW-0472">Membrane</keyword>
<evidence type="ECO:0000256" key="1">
    <source>
        <dbReference type="ARBA" id="ARBA00004651"/>
    </source>
</evidence>
<evidence type="ECO:0000313" key="10">
    <source>
        <dbReference type="EMBL" id="KRN92858.1"/>
    </source>
</evidence>
<evidence type="ECO:0000256" key="5">
    <source>
        <dbReference type="ARBA" id="ARBA00022692"/>
    </source>
</evidence>
<accession>A0A0R2L172</accession>
<dbReference type="PROSITE" id="PS51257">
    <property type="entry name" value="PROKAR_LIPOPROTEIN"/>
    <property type="match status" value="1"/>
</dbReference>
<evidence type="ECO:0000256" key="7">
    <source>
        <dbReference type="ARBA" id="ARBA00023136"/>
    </source>
</evidence>
<dbReference type="GO" id="GO:0032217">
    <property type="term" value="F:riboflavin transmembrane transporter activity"/>
    <property type="evidence" value="ECO:0007669"/>
    <property type="project" value="UniProtKB-UniRule"/>
</dbReference>
<feature type="transmembrane region" description="Helical" evidence="9">
    <location>
        <begin position="123"/>
        <end position="143"/>
    </location>
</feature>
<evidence type="ECO:0000256" key="9">
    <source>
        <dbReference type="SAM" id="Phobius"/>
    </source>
</evidence>